<gene>
    <name evidence="8" type="ORF">FZC76_16885</name>
</gene>
<evidence type="ECO:0000256" key="2">
    <source>
        <dbReference type="ARBA" id="ARBA00022475"/>
    </source>
</evidence>
<accession>A0A5D4SQH1</accession>
<dbReference type="Pfam" id="PF09335">
    <property type="entry name" value="VTT_dom"/>
    <property type="match status" value="1"/>
</dbReference>
<dbReference type="PANTHER" id="PTHR12677:SF59">
    <property type="entry name" value="GOLGI APPARATUS MEMBRANE PROTEIN TVP38-RELATED"/>
    <property type="match status" value="1"/>
</dbReference>
<keyword evidence="4 6" id="KW-1133">Transmembrane helix</keyword>
<evidence type="ECO:0000256" key="4">
    <source>
        <dbReference type="ARBA" id="ARBA00022989"/>
    </source>
</evidence>
<keyword evidence="2 6" id="KW-1003">Cell membrane</keyword>
<comment type="similarity">
    <text evidence="6">Belongs to the TVP38/TMEM64 family.</text>
</comment>
<evidence type="ECO:0000256" key="3">
    <source>
        <dbReference type="ARBA" id="ARBA00022692"/>
    </source>
</evidence>
<dbReference type="AlphaFoldDB" id="A0A5D4SQH1"/>
<evidence type="ECO:0000256" key="1">
    <source>
        <dbReference type="ARBA" id="ARBA00004651"/>
    </source>
</evidence>
<organism evidence="8 9">
    <name type="scientific">Sutcliffiella horikoshii</name>
    <dbReference type="NCBI Taxonomy" id="79883"/>
    <lineage>
        <taxon>Bacteria</taxon>
        <taxon>Bacillati</taxon>
        <taxon>Bacillota</taxon>
        <taxon>Bacilli</taxon>
        <taxon>Bacillales</taxon>
        <taxon>Bacillaceae</taxon>
        <taxon>Sutcliffiella</taxon>
    </lineage>
</organism>
<proteinExistence type="inferred from homology"/>
<dbReference type="GO" id="GO:0005886">
    <property type="term" value="C:plasma membrane"/>
    <property type="evidence" value="ECO:0007669"/>
    <property type="project" value="UniProtKB-SubCell"/>
</dbReference>
<name>A0A5D4SQH1_9BACI</name>
<comment type="subcellular location">
    <subcellularLocation>
        <location evidence="1 6">Cell membrane</location>
        <topology evidence="1 6">Multi-pass membrane protein</topology>
    </subcellularLocation>
</comment>
<dbReference type="EMBL" id="VTEV01000007">
    <property type="protein sequence ID" value="TYS65575.1"/>
    <property type="molecule type" value="Genomic_DNA"/>
</dbReference>
<evidence type="ECO:0000259" key="7">
    <source>
        <dbReference type="Pfam" id="PF09335"/>
    </source>
</evidence>
<comment type="caution">
    <text evidence="8">The sequence shown here is derived from an EMBL/GenBank/DDBJ whole genome shotgun (WGS) entry which is preliminary data.</text>
</comment>
<keyword evidence="5 6" id="KW-0472">Membrane</keyword>
<dbReference type="InterPro" id="IPR015414">
    <property type="entry name" value="TMEM64"/>
</dbReference>
<feature type="domain" description="VTT" evidence="7">
    <location>
        <begin position="69"/>
        <end position="185"/>
    </location>
</feature>
<feature type="transmembrane region" description="Helical" evidence="6">
    <location>
        <begin position="12"/>
        <end position="35"/>
    </location>
</feature>
<feature type="transmembrane region" description="Helical" evidence="6">
    <location>
        <begin position="80"/>
        <end position="105"/>
    </location>
</feature>
<feature type="transmembrane region" description="Helical" evidence="6">
    <location>
        <begin position="135"/>
        <end position="158"/>
    </location>
</feature>
<evidence type="ECO:0000256" key="6">
    <source>
        <dbReference type="RuleBase" id="RU366058"/>
    </source>
</evidence>
<evidence type="ECO:0000256" key="5">
    <source>
        <dbReference type="ARBA" id="ARBA00023136"/>
    </source>
</evidence>
<reference evidence="8 9" key="1">
    <citation type="submission" date="2019-08" db="EMBL/GenBank/DDBJ databases">
        <title>Bacillus genomes from the desert of Cuatro Cienegas, Coahuila.</title>
        <authorList>
            <person name="Olmedo-Alvarez G."/>
        </authorList>
    </citation>
    <scope>NUCLEOTIDE SEQUENCE [LARGE SCALE GENOMIC DNA]</scope>
    <source>
        <strain evidence="8 9">CH28_1T</strain>
    </source>
</reference>
<feature type="transmembrane region" description="Helical" evidence="6">
    <location>
        <begin position="197"/>
        <end position="219"/>
    </location>
</feature>
<evidence type="ECO:0000313" key="8">
    <source>
        <dbReference type="EMBL" id="TYS65575.1"/>
    </source>
</evidence>
<dbReference type="Proteomes" id="UP000322524">
    <property type="component" value="Unassembled WGS sequence"/>
</dbReference>
<evidence type="ECO:0000313" key="9">
    <source>
        <dbReference type="Proteomes" id="UP000322524"/>
    </source>
</evidence>
<keyword evidence="3 6" id="KW-0812">Transmembrane</keyword>
<dbReference type="PANTHER" id="PTHR12677">
    <property type="entry name" value="GOLGI APPARATUS MEMBRANE PROTEIN TVP38-RELATED"/>
    <property type="match status" value="1"/>
</dbReference>
<dbReference type="InterPro" id="IPR032816">
    <property type="entry name" value="VTT_dom"/>
</dbReference>
<protein>
    <recommendedName>
        <fullName evidence="6">TVP38/TMEM64 family membrane protein</fullName>
    </recommendedName>
</protein>
<sequence>MQIMETGKIPRTGLGLGIIIIILLVYFITEFMVIVENKGLESLLLEYGSMAQFLFFFLCLAQPIILPLPEALTIPAGSMAFGASASFYLGLSGTLTGIIIMFFIARFGGMKVASKLVKEKHLKRYQEYVRRNETVILALLFIIPVLPDEIICVGAGIGAVSFRKFLAIASLSKFLTTFVLAYSVSLAKYLDLTSSQLILSCSVIMGIVFFTAVAFNRYWNKKRMEM</sequence>
<feature type="transmembrane region" description="Helical" evidence="6">
    <location>
        <begin position="47"/>
        <end position="68"/>
    </location>
</feature>
<feature type="transmembrane region" description="Helical" evidence="6">
    <location>
        <begin position="165"/>
        <end position="185"/>
    </location>
</feature>
<dbReference type="OrthoDB" id="371137at2"/>